<organism evidence="1 2">
    <name type="scientific">Chrysodeixis includens</name>
    <name type="common">Soybean looper</name>
    <name type="synonym">Pseudoplusia includens</name>
    <dbReference type="NCBI Taxonomy" id="689277"/>
    <lineage>
        <taxon>Eukaryota</taxon>
        <taxon>Metazoa</taxon>
        <taxon>Ecdysozoa</taxon>
        <taxon>Arthropoda</taxon>
        <taxon>Hexapoda</taxon>
        <taxon>Insecta</taxon>
        <taxon>Pterygota</taxon>
        <taxon>Neoptera</taxon>
        <taxon>Endopterygota</taxon>
        <taxon>Lepidoptera</taxon>
        <taxon>Glossata</taxon>
        <taxon>Ditrysia</taxon>
        <taxon>Noctuoidea</taxon>
        <taxon>Noctuidae</taxon>
        <taxon>Plusiinae</taxon>
        <taxon>Chrysodeixis</taxon>
    </lineage>
</organism>
<sequence length="151" mass="16677">MMYSIWELLGFKAEGAVATVADPELADNGLVFGTWERVPGVELDSWLVAVDLQVAPRVWVGCPGYETQDLSSTGVDTEVVIEEVLPADDSLTDLLLQSEVEGCAFHIGKGPRRDRIRVCFGDTIRINNHTMFEHRFGASVVTSQVEVRVVR</sequence>
<name>A0A9N8KYZ1_CHRIL</name>
<reference evidence="1" key="1">
    <citation type="submission" date="2021-12" db="EMBL/GenBank/DDBJ databases">
        <authorList>
            <person name="King R."/>
        </authorList>
    </citation>
    <scope>NUCLEOTIDE SEQUENCE</scope>
</reference>
<accession>A0A9N8KYZ1</accession>
<dbReference type="AlphaFoldDB" id="A0A9N8KYZ1"/>
<evidence type="ECO:0000313" key="1">
    <source>
        <dbReference type="EMBL" id="CAD0203609.1"/>
    </source>
</evidence>
<protein>
    <submittedName>
        <fullName evidence="1">Uncharacterized protein</fullName>
    </submittedName>
</protein>
<dbReference type="Proteomes" id="UP001154114">
    <property type="component" value="Chromosome 19"/>
</dbReference>
<evidence type="ECO:0000313" key="2">
    <source>
        <dbReference type="Proteomes" id="UP001154114"/>
    </source>
</evidence>
<dbReference type="EMBL" id="LR824022">
    <property type="protein sequence ID" value="CAD0203609.1"/>
    <property type="molecule type" value="Genomic_DNA"/>
</dbReference>
<gene>
    <name evidence="1" type="ORF">CINC_LOCUS5257</name>
</gene>
<keyword evidence="2" id="KW-1185">Reference proteome</keyword>
<proteinExistence type="predicted"/>